<comment type="pathway">
    <text evidence="3 11">Carbohydrate metabolism; galactose metabolism.</text>
</comment>
<dbReference type="PROSITE" id="PS00117">
    <property type="entry name" value="GAL_P_UDP_TRANSF_I"/>
    <property type="match status" value="1"/>
</dbReference>
<dbReference type="InterPro" id="IPR036265">
    <property type="entry name" value="HIT-like_sf"/>
</dbReference>
<dbReference type="Pfam" id="PF02744">
    <property type="entry name" value="GalP_UDP_tr_C"/>
    <property type="match status" value="1"/>
</dbReference>
<name>E3M8G3_CAERE</name>
<dbReference type="GO" id="GO:0005737">
    <property type="term" value="C:cytoplasm"/>
    <property type="evidence" value="ECO:0007669"/>
    <property type="project" value="TreeGrafter"/>
</dbReference>
<dbReference type="InterPro" id="IPR019779">
    <property type="entry name" value="GalP_UDPtransf1_His-AS"/>
</dbReference>
<comment type="catalytic activity">
    <reaction evidence="1 11">
        <text>alpha-D-galactose 1-phosphate + UDP-alpha-D-glucose = alpha-D-glucose 1-phosphate + UDP-alpha-D-galactose</text>
        <dbReference type="Rhea" id="RHEA:13989"/>
        <dbReference type="ChEBI" id="CHEBI:58336"/>
        <dbReference type="ChEBI" id="CHEBI:58601"/>
        <dbReference type="ChEBI" id="CHEBI:58885"/>
        <dbReference type="ChEBI" id="CHEBI:66914"/>
        <dbReference type="EC" id="2.7.7.12"/>
    </reaction>
</comment>
<feature type="compositionally biased region" description="Polar residues" evidence="12">
    <location>
        <begin position="77"/>
        <end position="93"/>
    </location>
</feature>
<proteinExistence type="inferred from homology"/>
<dbReference type="PANTHER" id="PTHR11943:SF1">
    <property type="entry name" value="GALACTOSE-1-PHOSPHATE URIDYLYLTRANSFERASE"/>
    <property type="match status" value="1"/>
</dbReference>
<dbReference type="Pfam" id="PF01087">
    <property type="entry name" value="GalP_UDP_transf"/>
    <property type="match status" value="1"/>
</dbReference>
<feature type="region of interest" description="Disordered" evidence="12">
    <location>
        <begin position="77"/>
        <end position="110"/>
    </location>
</feature>
<evidence type="ECO:0000256" key="11">
    <source>
        <dbReference type="RuleBase" id="RU000506"/>
    </source>
</evidence>
<comment type="cofactor">
    <cofactor evidence="2">
        <name>Zn(2+)</name>
        <dbReference type="ChEBI" id="CHEBI:29105"/>
    </cofactor>
</comment>
<keyword evidence="14" id="KW-1185">Reference proteome</keyword>
<dbReference type="CTD" id="9806335"/>
<dbReference type="HOGENOM" id="CLU_029960_0_1_1"/>
<gene>
    <name evidence="13" type="ORF">CRE_13372</name>
</gene>
<dbReference type="GeneID" id="9806335"/>
<evidence type="ECO:0000256" key="3">
    <source>
        <dbReference type="ARBA" id="ARBA00004947"/>
    </source>
</evidence>
<dbReference type="GO" id="GO:0008270">
    <property type="term" value="F:zinc ion binding"/>
    <property type="evidence" value="ECO:0007669"/>
    <property type="project" value="InterPro"/>
</dbReference>
<dbReference type="NCBIfam" id="TIGR00209">
    <property type="entry name" value="galT_1"/>
    <property type="match status" value="1"/>
</dbReference>
<dbReference type="EC" id="2.7.7.12" evidence="11"/>
<evidence type="ECO:0000313" key="13">
    <source>
        <dbReference type="EMBL" id="EFO94456.1"/>
    </source>
</evidence>
<reference evidence="13" key="1">
    <citation type="submission" date="2007-07" db="EMBL/GenBank/DDBJ databases">
        <title>PCAP assembly of the Caenorhabditis remanei genome.</title>
        <authorList>
            <consortium name="The Caenorhabditis remanei Sequencing Consortium"/>
            <person name="Wilson R.K."/>
        </authorList>
    </citation>
    <scope>NUCLEOTIDE SEQUENCE [LARGE SCALE GENOMIC DNA]</scope>
    <source>
        <strain evidence="13">PB4641</strain>
    </source>
</reference>
<keyword evidence="9 11" id="KW-0299">Galactose metabolism</keyword>
<keyword evidence="7 11" id="KW-0479">Metal-binding</keyword>
<evidence type="ECO:0000256" key="6">
    <source>
        <dbReference type="ARBA" id="ARBA00022695"/>
    </source>
</evidence>
<dbReference type="EMBL" id="DS268428">
    <property type="protein sequence ID" value="EFO94456.1"/>
    <property type="molecule type" value="Genomic_DNA"/>
</dbReference>
<protein>
    <recommendedName>
        <fullName evidence="11">Galactose-1-phosphate uridylyltransferase</fullName>
        <ecNumber evidence="11">2.7.7.12</ecNumber>
    </recommendedName>
</protein>
<evidence type="ECO:0000256" key="4">
    <source>
        <dbReference type="ARBA" id="ARBA00010951"/>
    </source>
</evidence>
<dbReference type="eggNOG" id="KOG2958">
    <property type="taxonomic scope" value="Eukaryota"/>
</dbReference>
<dbReference type="OrthoDB" id="418412at2759"/>
<dbReference type="InterPro" id="IPR001937">
    <property type="entry name" value="GalP_UDPtransf1"/>
</dbReference>
<dbReference type="PANTHER" id="PTHR11943">
    <property type="entry name" value="GALACTOSE-1-PHOSPHATE URIDYLYLTRANSFERASE"/>
    <property type="match status" value="1"/>
</dbReference>
<evidence type="ECO:0000256" key="7">
    <source>
        <dbReference type="ARBA" id="ARBA00022723"/>
    </source>
</evidence>
<keyword evidence="8" id="KW-0862">Zinc</keyword>
<dbReference type="KEGG" id="crq:GCK72_008825"/>
<keyword evidence="10 11" id="KW-0119">Carbohydrate metabolism</keyword>
<evidence type="ECO:0000256" key="9">
    <source>
        <dbReference type="ARBA" id="ARBA00023144"/>
    </source>
</evidence>
<dbReference type="CDD" id="cd00608">
    <property type="entry name" value="GalT"/>
    <property type="match status" value="1"/>
</dbReference>
<comment type="similarity">
    <text evidence="4 11">Belongs to the galactose-1-phosphate uridylyltransferase type 1 family.</text>
</comment>
<sequence>MFSFNKVNKLFSLEIGNLLDVSFELNDNYPHSCEFCLNSQTFSEKMSKVNNFRRYNPLIDEWIIVAVNRINRPWQGAKTTVSKNSEDTTSSDSRAPPEKNQLAPGGVRSSGAVNEEYQSTFVFENDFPSFTEFEKCAGEEENDDLFKQQEVRGVCKVICYHPDSKLTLATMDLKEVRTVIDIWNQQYVELCPKYDWVQIFENRGAVVGCSNMHPHGQLWASNYLPSIPLKKHQSQKKYFEKHGGKVMLMDYLDKEIAKNERIIMRNEHWTWLVPYWAFWPYETMLLPNRHVERFTDLEETEKQSLSSILRDLLIKYDNIFECSFPYMMGWSGAPTGSFLQQDCSFWQLHLSFFPPLLRSATVPKFLAGYEVFAEKQRDTSPEIAAKTLREMNGVHYSKRN</sequence>
<dbReference type="SUPFAM" id="SSF54197">
    <property type="entry name" value="HIT-like"/>
    <property type="match status" value="2"/>
</dbReference>
<evidence type="ECO:0000256" key="2">
    <source>
        <dbReference type="ARBA" id="ARBA00001947"/>
    </source>
</evidence>
<dbReference type="GO" id="GO:0033499">
    <property type="term" value="P:galactose catabolic process via UDP-galactose, Leloir pathway"/>
    <property type="evidence" value="ECO:0007669"/>
    <property type="project" value="TreeGrafter"/>
</dbReference>
<dbReference type="FunFam" id="3.30.428.10:FF:000002">
    <property type="entry name" value="Galactose-1-phosphate uridylyltransferase"/>
    <property type="match status" value="1"/>
</dbReference>
<evidence type="ECO:0000256" key="8">
    <source>
        <dbReference type="ARBA" id="ARBA00022833"/>
    </source>
</evidence>
<keyword evidence="6 11" id="KW-0548">Nucleotidyltransferase</keyword>
<evidence type="ECO:0000313" key="14">
    <source>
        <dbReference type="Proteomes" id="UP000008281"/>
    </source>
</evidence>
<keyword evidence="5 11" id="KW-0808">Transferase</keyword>
<dbReference type="FunFam" id="3.30.428.10:FF:000001">
    <property type="entry name" value="Galactose-1-phosphate uridylyltransferase"/>
    <property type="match status" value="1"/>
</dbReference>
<dbReference type="AlphaFoldDB" id="E3M8G3"/>
<evidence type="ECO:0000256" key="10">
    <source>
        <dbReference type="ARBA" id="ARBA00023277"/>
    </source>
</evidence>
<dbReference type="PIRSF" id="PIRSF000808">
    <property type="entry name" value="GalT"/>
    <property type="match status" value="1"/>
</dbReference>
<dbReference type="UniPathway" id="UPA00214"/>
<dbReference type="OMA" id="CFENRGA"/>
<dbReference type="InterPro" id="IPR005850">
    <property type="entry name" value="GalP_Utransf_C"/>
</dbReference>
<organism evidence="14">
    <name type="scientific">Caenorhabditis remanei</name>
    <name type="common">Caenorhabditis vulgaris</name>
    <dbReference type="NCBI Taxonomy" id="31234"/>
    <lineage>
        <taxon>Eukaryota</taxon>
        <taxon>Metazoa</taxon>
        <taxon>Ecdysozoa</taxon>
        <taxon>Nematoda</taxon>
        <taxon>Chromadorea</taxon>
        <taxon>Rhabditida</taxon>
        <taxon>Rhabditina</taxon>
        <taxon>Rhabditomorpha</taxon>
        <taxon>Rhabditoidea</taxon>
        <taxon>Rhabditidae</taxon>
        <taxon>Peloderinae</taxon>
        <taxon>Caenorhabditis</taxon>
    </lineage>
</organism>
<dbReference type="InterPro" id="IPR005849">
    <property type="entry name" value="GalP_Utransf_N"/>
</dbReference>
<dbReference type="Proteomes" id="UP000008281">
    <property type="component" value="Unassembled WGS sequence"/>
</dbReference>
<dbReference type="GO" id="GO:0008108">
    <property type="term" value="F:UDP-glucose:hexose-1-phosphate uridylyltransferase activity"/>
    <property type="evidence" value="ECO:0007669"/>
    <property type="project" value="UniProtKB-EC"/>
</dbReference>
<dbReference type="STRING" id="31234.E3M8G3"/>
<evidence type="ECO:0000256" key="5">
    <source>
        <dbReference type="ARBA" id="ARBA00022679"/>
    </source>
</evidence>
<dbReference type="Gene3D" id="3.30.428.10">
    <property type="entry name" value="HIT-like"/>
    <property type="match status" value="2"/>
</dbReference>
<evidence type="ECO:0000256" key="1">
    <source>
        <dbReference type="ARBA" id="ARBA00001107"/>
    </source>
</evidence>
<accession>E3M8G3</accession>
<dbReference type="RefSeq" id="XP_003107635.2">
    <property type="nucleotide sequence ID" value="XM_003107587.2"/>
</dbReference>
<dbReference type="FunCoup" id="E3M8G3">
    <property type="interactions" value="1064"/>
</dbReference>
<evidence type="ECO:0000256" key="12">
    <source>
        <dbReference type="SAM" id="MobiDB-lite"/>
    </source>
</evidence>